<feature type="transmembrane region" description="Helical" evidence="2">
    <location>
        <begin position="6"/>
        <end position="24"/>
    </location>
</feature>
<protein>
    <submittedName>
        <fullName evidence="3">Uncharacterized protein</fullName>
    </submittedName>
</protein>
<evidence type="ECO:0000313" key="3">
    <source>
        <dbReference type="EMBL" id="OCH98641.1"/>
    </source>
</evidence>
<organism evidence="3 4">
    <name type="scientific">Legionella jamestowniensis</name>
    <dbReference type="NCBI Taxonomy" id="455"/>
    <lineage>
        <taxon>Bacteria</taxon>
        <taxon>Pseudomonadati</taxon>
        <taxon>Pseudomonadota</taxon>
        <taxon>Gammaproteobacteria</taxon>
        <taxon>Legionellales</taxon>
        <taxon>Legionellaceae</taxon>
        <taxon>Legionella</taxon>
    </lineage>
</organism>
<dbReference type="RefSeq" id="WP_065620574.1">
    <property type="nucleotide sequence ID" value="NZ_LYOZ01000009.1"/>
</dbReference>
<gene>
    <name evidence="3" type="ORF">A8135_11195</name>
</gene>
<dbReference type="Proteomes" id="UP000093336">
    <property type="component" value="Unassembled WGS sequence"/>
</dbReference>
<name>A0ABX2Y096_9GAMM</name>
<keyword evidence="2" id="KW-1133">Transmembrane helix</keyword>
<keyword evidence="4" id="KW-1185">Reference proteome</keyword>
<reference evidence="3 4" key="1">
    <citation type="submission" date="2016-05" db="EMBL/GenBank/DDBJ databases">
        <authorList>
            <person name="Prochazka B."/>
            <person name="Indra A."/>
            <person name="Hasenberger P."/>
            <person name="Blaschitz M."/>
            <person name="Wagner L."/>
            <person name="Wewalka G."/>
            <person name="Sorschag S."/>
            <person name="Schmid D."/>
            <person name="Ruppitsch W."/>
        </authorList>
    </citation>
    <scope>NUCLEOTIDE SEQUENCE [LARGE SCALE GENOMIC DNA]</scope>
    <source>
        <strain evidence="3 4">974010_12</strain>
    </source>
</reference>
<comment type="caution">
    <text evidence="3">The sequence shown here is derived from an EMBL/GenBank/DDBJ whole genome shotgun (WGS) entry which is preliminary data.</text>
</comment>
<accession>A0ABX2Y096</accession>
<feature type="region of interest" description="Disordered" evidence="1">
    <location>
        <begin position="38"/>
        <end position="61"/>
    </location>
</feature>
<feature type="region of interest" description="Disordered" evidence="1">
    <location>
        <begin position="74"/>
        <end position="93"/>
    </location>
</feature>
<keyword evidence="2" id="KW-0812">Transmembrane</keyword>
<dbReference type="EMBL" id="LYOZ01000009">
    <property type="protein sequence ID" value="OCH98641.1"/>
    <property type="molecule type" value="Genomic_DNA"/>
</dbReference>
<evidence type="ECO:0000313" key="4">
    <source>
        <dbReference type="Proteomes" id="UP000093336"/>
    </source>
</evidence>
<sequence length="93" mass="10365">MKLSSIFLGFVIAFFVNLTLLFAAHPTERHRPAMKENLPVFGANMPPGLQQHGMPKGLGKTPYGWTKGEKIGWNQKNISNKHGLGTVKNHKKK</sequence>
<proteinExistence type="predicted"/>
<evidence type="ECO:0000256" key="2">
    <source>
        <dbReference type="SAM" id="Phobius"/>
    </source>
</evidence>
<keyword evidence="2" id="KW-0472">Membrane</keyword>
<evidence type="ECO:0000256" key="1">
    <source>
        <dbReference type="SAM" id="MobiDB-lite"/>
    </source>
</evidence>